<keyword evidence="11" id="KW-0472">Membrane</keyword>
<dbReference type="PANTHER" id="PTHR46300">
    <property type="entry name" value="P450, PUTATIVE (EUROFUNG)-RELATED-RELATED"/>
    <property type="match status" value="1"/>
</dbReference>
<keyword evidence="7 9" id="KW-0408">Iron</keyword>
<keyword evidence="6 10" id="KW-0560">Oxidoreductase</keyword>
<dbReference type="InterPro" id="IPR001128">
    <property type="entry name" value="Cyt_P450"/>
</dbReference>
<evidence type="ECO:0000256" key="4">
    <source>
        <dbReference type="ARBA" id="ARBA00022617"/>
    </source>
</evidence>
<keyword evidence="5 9" id="KW-0479">Metal-binding</keyword>
<dbReference type="Pfam" id="PF00067">
    <property type="entry name" value="p450"/>
    <property type="match status" value="2"/>
</dbReference>
<proteinExistence type="inferred from homology"/>
<name>A0A9P5N1K9_9AGAM</name>
<dbReference type="PROSITE" id="PS00086">
    <property type="entry name" value="CYTOCHROME_P450"/>
    <property type="match status" value="1"/>
</dbReference>
<dbReference type="InterPro" id="IPR036396">
    <property type="entry name" value="Cyt_P450_sf"/>
</dbReference>
<keyword evidence="11" id="KW-1133">Transmembrane helix</keyword>
<reference evidence="12" key="1">
    <citation type="submission" date="2019-10" db="EMBL/GenBank/DDBJ databases">
        <authorList>
            <consortium name="DOE Joint Genome Institute"/>
            <person name="Kuo A."/>
            <person name="Miyauchi S."/>
            <person name="Kiss E."/>
            <person name="Drula E."/>
            <person name="Kohler A."/>
            <person name="Sanchez-Garcia M."/>
            <person name="Andreopoulos B."/>
            <person name="Barry K.W."/>
            <person name="Bonito G."/>
            <person name="Buee M."/>
            <person name="Carver A."/>
            <person name="Chen C."/>
            <person name="Cichocki N."/>
            <person name="Clum A."/>
            <person name="Culley D."/>
            <person name="Crous P.W."/>
            <person name="Fauchery L."/>
            <person name="Girlanda M."/>
            <person name="Hayes R."/>
            <person name="Keri Z."/>
            <person name="LaButti K."/>
            <person name="Lipzen A."/>
            <person name="Lombard V."/>
            <person name="Magnuson J."/>
            <person name="Maillard F."/>
            <person name="Morin E."/>
            <person name="Murat C."/>
            <person name="Nolan M."/>
            <person name="Ohm R."/>
            <person name="Pangilinan J."/>
            <person name="Pereira M."/>
            <person name="Perotto S."/>
            <person name="Peter M."/>
            <person name="Riley R."/>
            <person name="Sitrit Y."/>
            <person name="Stielow B."/>
            <person name="Szollosi G."/>
            <person name="Zifcakova L."/>
            <person name="Stursova M."/>
            <person name="Spatafora J.W."/>
            <person name="Tedersoo L."/>
            <person name="Vaario L.-M."/>
            <person name="Yamada A."/>
            <person name="Yan M."/>
            <person name="Wang P."/>
            <person name="Xu J."/>
            <person name="Bruns T."/>
            <person name="Baldrian P."/>
            <person name="Vilgalys R."/>
            <person name="Henrissat B."/>
            <person name="Grigoriev I.V."/>
            <person name="Hibbett D."/>
            <person name="Nagy L.G."/>
            <person name="Martin F.M."/>
        </authorList>
    </citation>
    <scope>NUCLEOTIDE SEQUENCE</scope>
    <source>
        <strain evidence="12">Prilba</strain>
    </source>
</reference>
<evidence type="ECO:0000256" key="2">
    <source>
        <dbReference type="ARBA" id="ARBA00005179"/>
    </source>
</evidence>
<dbReference type="SUPFAM" id="SSF48264">
    <property type="entry name" value="Cytochrome P450"/>
    <property type="match status" value="1"/>
</dbReference>
<evidence type="ECO:0000256" key="10">
    <source>
        <dbReference type="RuleBase" id="RU000461"/>
    </source>
</evidence>
<evidence type="ECO:0000256" key="11">
    <source>
        <dbReference type="SAM" id="Phobius"/>
    </source>
</evidence>
<gene>
    <name evidence="12" type="ORF">DFH94DRAFT_625555</name>
</gene>
<evidence type="ECO:0000256" key="6">
    <source>
        <dbReference type="ARBA" id="ARBA00023002"/>
    </source>
</evidence>
<sequence>MQFFLISALDCVAISLFLYLLVVFRDHRRRGGLPYPPGPPSLPIIGNLLDVPKNAPWSTYADMSKKYGMRDVICLHVLSEVVIVLCSVSAIKDLLEKRGETYSDRPSLAIAEMMDMDWPLFMSGMTETWHEGRKLLDRSLRSGAMFSYRQMMQEKTREFLAQLFATPKGLRTHLEFLQGKMIMSLTYGYDLKDGDKILEAPIQIAEAMSPLLLPGAALVNHLPFLRHIPSWVPFLSYEPLAGTVRKLSERMRNEPLDFVKNALNTGTAVHSLAGERLQELESLVGSPSKLFLLTLTSETVATMYSLFLALVLFPHVQRRAQAELDVVIGRDRLPTFDDRPRLPYIEALCKELMRWQIVAPMGLPHSSSRDDIYKGFFISKGSIMVANVWAILHDPEVYPDPEEFKPERFLNEDGSVRDDPTLSLVFGIGKRICPGRHFVDSTIFIVTSSVLSVFNVRKAKDRNGNEVPVKAEVTVNRGITM</sequence>
<evidence type="ECO:0000256" key="8">
    <source>
        <dbReference type="ARBA" id="ARBA00023033"/>
    </source>
</evidence>
<dbReference type="PANTHER" id="PTHR46300:SF7">
    <property type="entry name" value="P450, PUTATIVE (EUROFUNG)-RELATED"/>
    <property type="match status" value="1"/>
</dbReference>
<organism evidence="12 13">
    <name type="scientific">Russula ochroleuca</name>
    <dbReference type="NCBI Taxonomy" id="152965"/>
    <lineage>
        <taxon>Eukaryota</taxon>
        <taxon>Fungi</taxon>
        <taxon>Dikarya</taxon>
        <taxon>Basidiomycota</taxon>
        <taxon>Agaricomycotina</taxon>
        <taxon>Agaricomycetes</taxon>
        <taxon>Russulales</taxon>
        <taxon>Russulaceae</taxon>
        <taxon>Russula</taxon>
    </lineage>
</organism>
<dbReference type="GO" id="GO:0005506">
    <property type="term" value="F:iron ion binding"/>
    <property type="evidence" value="ECO:0007669"/>
    <property type="project" value="InterPro"/>
</dbReference>
<dbReference type="CDD" id="cd11065">
    <property type="entry name" value="CYP64-like"/>
    <property type="match status" value="1"/>
</dbReference>
<dbReference type="InterPro" id="IPR050364">
    <property type="entry name" value="Cytochrome_P450_fung"/>
</dbReference>
<evidence type="ECO:0000256" key="9">
    <source>
        <dbReference type="PIRSR" id="PIRSR602401-1"/>
    </source>
</evidence>
<dbReference type="InterPro" id="IPR002401">
    <property type="entry name" value="Cyt_P450_E_grp-I"/>
</dbReference>
<protein>
    <submittedName>
        <fullName evidence="12">Cytochrome P450</fullName>
    </submittedName>
</protein>
<reference evidence="12" key="2">
    <citation type="journal article" date="2020" name="Nat. Commun.">
        <title>Large-scale genome sequencing of mycorrhizal fungi provides insights into the early evolution of symbiotic traits.</title>
        <authorList>
            <person name="Miyauchi S."/>
            <person name="Kiss E."/>
            <person name="Kuo A."/>
            <person name="Drula E."/>
            <person name="Kohler A."/>
            <person name="Sanchez-Garcia M."/>
            <person name="Morin E."/>
            <person name="Andreopoulos B."/>
            <person name="Barry K.W."/>
            <person name="Bonito G."/>
            <person name="Buee M."/>
            <person name="Carver A."/>
            <person name="Chen C."/>
            <person name="Cichocki N."/>
            <person name="Clum A."/>
            <person name="Culley D."/>
            <person name="Crous P.W."/>
            <person name="Fauchery L."/>
            <person name="Girlanda M."/>
            <person name="Hayes R.D."/>
            <person name="Keri Z."/>
            <person name="LaButti K."/>
            <person name="Lipzen A."/>
            <person name="Lombard V."/>
            <person name="Magnuson J."/>
            <person name="Maillard F."/>
            <person name="Murat C."/>
            <person name="Nolan M."/>
            <person name="Ohm R.A."/>
            <person name="Pangilinan J."/>
            <person name="Pereira M.F."/>
            <person name="Perotto S."/>
            <person name="Peter M."/>
            <person name="Pfister S."/>
            <person name="Riley R."/>
            <person name="Sitrit Y."/>
            <person name="Stielow J.B."/>
            <person name="Szollosi G."/>
            <person name="Zifcakova L."/>
            <person name="Stursova M."/>
            <person name="Spatafora J.W."/>
            <person name="Tedersoo L."/>
            <person name="Vaario L.M."/>
            <person name="Yamada A."/>
            <person name="Yan M."/>
            <person name="Wang P."/>
            <person name="Xu J."/>
            <person name="Bruns T."/>
            <person name="Baldrian P."/>
            <person name="Vilgalys R."/>
            <person name="Dunand C."/>
            <person name="Henrissat B."/>
            <person name="Grigoriev I.V."/>
            <person name="Hibbett D."/>
            <person name="Nagy L.G."/>
            <person name="Martin F.M."/>
        </authorList>
    </citation>
    <scope>NUCLEOTIDE SEQUENCE</scope>
    <source>
        <strain evidence="12">Prilba</strain>
    </source>
</reference>
<dbReference type="EMBL" id="WHVB01000004">
    <property type="protein sequence ID" value="KAF8483908.1"/>
    <property type="molecule type" value="Genomic_DNA"/>
</dbReference>
<evidence type="ECO:0000313" key="12">
    <source>
        <dbReference type="EMBL" id="KAF8483908.1"/>
    </source>
</evidence>
<dbReference type="AlphaFoldDB" id="A0A9P5N1K9"/>
<feature type="transmembrane region" description="Helical" evidence="11">
    <location>
        <begin position="6"/>
        <end position="24"/>
    </location>
</feature>
<dbReference type="PRINTS" id="PR00463">
    <property type="entry name" value="EP450I"/>
</dbReference>
<dbReference type="GO" id="GO:0004497">
    <property type="term" value="F:monooxygenase activity"/>
    <property type="evidence" value="ECO:0007669"/>
    <property type="project" value="UniProtKB-KW"/>
</dbReference>
<evidence type="ECO:0000313" key="13">
    <source>
        <dbReference type="Proteomes" id="UP000759537"/>
    </source>
</evidence>
<dbReference type="InterPro" id="IPR017972">
    <property type="entry name" value="Cyt_P450_CS"/>
</dbReference>
<dbReference type="OrthoDB" id="2789670at2759"/>
<feature type="transmembrane region" description="Helical" evidence="11">
    <location>
        <begin position="72"/>
        <end position="91"/>
    </location>
</feature>
<keyword evidence="13" id="KW-1185">Reference proteome</keyword>
<evidence type="ECO:0000256" key="7">
    <source>
        <dbReference type="ARBA" id="ARBA00023004"/>
    </source>
</evidence>
<dbReference type="GO" id="GO:0016705">
    <property type="term" value="F:oxidoreductase activity, acting on paired donors, with incorporation or reduction of molecular oxygen"/>
    <property type="evidence" value="ECO:0007669"/>
    <property type="project" value="InterPro"/>
</dbReference>
<accession>A0A9P5N1K9</accession>
<keyword evidence="8 10" id="KW-0503">Monooxygenase</keyword>
<dbReference type="Gene3D" id="1.10.630.10">
    <property type="entry name" value="Cytochrome P450"/>
    <property type="match status" value="1"/>
</dbReference>
<comment type="caution">
    <text evidence="12">The sequence shown here is derived from an EMBL/GenBank/DDBJ whole genome shotgun (WGS) entry which is preliminary data.</text>
</comment>
<comment type="cofactor">
    <cofactor evidence="1 9">
        <name>heme</name>
        <dbReference type="ChEBI" id="CHEBI:30413"/>
    </cofactor>
</comment>
<evidence type="ECO:0000256" key="5">
    <source>
        <dbReference type="ARBA" id="ARBA00022723"/>
    </source>
</evidence>
<evidence type="ECO:0000256" key="1">
    <source>
        <dbReference type="ARBA" id="ARBA00001971"/>
    </source>
</evidence>
<dbReference type="Proteomes" id="UP000759537">
    <property type="component" value="Unassembled WGS sequence"/>
</dbReference>
<feature type="binding site" description="axial binding residue" evidence="9">
    <location>
        <position position="433"/>
    </location>
    <ligand>
        <name>heme</name>
        <dbReference type="ChEBI" id="CHEBI:30413"/>
    </ligand>
    <ligandPart>
        <name>Fe</name>
        <dbReference type="ChEBI" id="CHEBI:18248"/>
    </ligandPart>
</feature>
<evidence type="ECO:0000256" key="3">
    <source>
        <dbReference type="ARBA" id="ARBA00010617"/>
    </source>
</evidence>
<comment type="similarity">
    <text evidence="3 10">Belongs to the cytochrome P450 family.</text>
</comment>
<keyword evidence="4 9" id="KW-0349">Heme</keyword>
<keyword evidence="11" id="KW-0812">Transmembrane</keyword>
<comment type="pathway">
    <text evidence="2">Secondary metabolite biosynthesis.</text>
</comment>
<dbReference type="GO" id="GO:0020037">
    <property type="term" value="F:heme binding"/>
    <property type="evidence" value="ECO:0007669"/>
    <property type="project" value="InterPro"/>
</dbReference>